<accession>A0AAW1XIG4</accession>
<evidence type="ECO:0000256" key="1">
    <source>
        <dbReference type="SAM" id="MobiDB-lite"/>
    </source>
</evidence>
<keyword evidence="3" id="KW-1185">Reference proteome</keyword>
<gene>
    <name evidence="2" type="ORF">M0R45_013452</name>
</gene>
<organism evidence="2 3">
    <name type="scientific">Rubus argutus</name>
    <name type="common">Southern blackberry</name>
    <dbReference type="NCBI Taxonomy" id="59490"/>
    <lineage>
        <taxon>Eukaryota</taxon>
        <taxon>Viridiplantae</taxon>
        <taxon>Streptophyta</taxon>
        <taxon>Embryophyta</taxon>
        <taxon>Tracheophyta</taxon>
        <taxon>Spermatophyta</taxon>
        <taxon>Magnoliopsida</taxon>
        <taxon>eudicotyledons</taxon>
        <taxon>Gunneridae</taxon>
        <taxon>Pentapetalae</taxon>
        <taxon>rosids</taxon>
        <taxon>fabids</taxon>
        <taxon>Rosales</taxon>
        <taxon>Rosaceae</taxon>
        <taxon>Rosoideae</taxon>
        <taxon>Rosoideae incertae sedis</taxon>
        <taxon>Rubus</taxon>
    </lineage>
</organism>
<evidence type="ECO:0000313" key="2">
    <source>
        <dbReference type="EMBL" id="KAK9936623.1"/>
    </source>
</evidence>
<dbReference type="PANTHER" id="PTHR34287:SF2">
    <property type="match status" value="1"/>
</dbReference>
<sequence>MSPYSESLQVSSSSPASSSQHSSPMIRVVQLVPKSTSDRLLEKFFDATQYDFDYNEQSGLWSPPVQRSVFLNSQGILVILKHILEASLTLYIFKRLQINEGMVTVVFQEKGYGRCEYSNPNKVDYDLEGGWCCSIQICNGKVGTRGQVSRKNRAGFPKHVISNVNVMK</sequence>
<reference evidence="2 3" key="1">
    <citation type="journal article" date="2023" name="G3 (Bethesda)">
        <title>A chromosome-length genome assembly and annotation of blackberry (Rubus argutus, cv. 'Hillquist').</title>
        <authorList>
            <person name="Bruna T."/>
            <person name="Aryal R."/>
            <person name="Dudchenko O."/>
            <person name="Sargent D.J."/>
            <person name="Mead D."/>
            <person name="Buti M."/>
            <person name="Cavallini A."/>
            <person name="Hytonen T."/>
            <person name="Andres J."/>
            <person name="Pham M."/>
            <person name="Weisz D."/>
            <person name="Mascagni F."/>
            <person name="Usai G."/>
            <person name="Natali L."/>
            <person name="Bassil N."/>
            <person name="Fernandez G.E."/>
            <person name="Lomsadze A."/>
            <person name="Armour M."/>
            <person name="Olukolu B."/>
            <person name="Poorten T."/>
            <person name="Britton C."/>
            <person name="Davik J."/>
            <person name="Ashrafi H."/>
            <person name="Aiden E.L."/>
            <person name="Borodovsky M."/>
            <person name="Worthington M."/>
        </authorList>
    </citation>
    <scope>NUCLEOTIDE SEQUENCE [LARGE SCALE GENOMIC DNA]</scope>
    <source>
        <strain evidence="2">PI 553951</strain>
    </source>
</reference>
<name>A0AAW1XIG4_RUBAR</name>
<dbReference type="AlphaFoldDB" id="A0AAW1XIG4"/>
<dbReference type="PANTHER" id="PTHR34287">
    <property type="entry name" value="OS06G0551500 PROTEIN-RELATED"/>
    <property type="match status" value="1"/>
</dbReference>
<comment type="caution">
    <text evidence="2">The sequence shown here is derived from an EMBL/GenBank/DDBJ whole genome shotgun (WGS) entry which is preliminary data.</text>
</comment>
<dbReference type="EMBL" id="JBEDUW010000003">
    <property type="protein sequence ID" value="KAK9936623.1"/>
    <property type="molecule type" value="Genomic_DNA"/>
</dbReference>
<proteinExistence type="predicted"/>
<dbReference type="Proteomes" id="UP001457282">
    <property type="component" value="Unassembled WGS sequence"/>
</dbReference>
<evidence type="ECO:0000313" key="3">
    <source>
        <dbReference type="Proteomes" id="UP001457282"/>
    </source>
</evidence>
<feature type="region of interest" description="Disordered" evidence="1">
    <location>
        <begin position="1"/>
        <end position="21"/>
    </location>
</feature>
<protein>
    <submittedName>
        <fullName evidence="2">Uncharacterized protein</fullName>
    </submittedName>
</protein>